<dbReference type="Gene3D" id="3.10.20.30">
    <property type="match status" value="1"/>
</dbReference>
<evidence type="ECO:0000313" key="1">
    <source>
        <dbReference type="EMBL" id="CAH8386347.1"/>
    </source>
</evidence>
<protein>
    <submittedName>
        <fullName evidence="1">Uncharacterized protein</fullName>
    </submittedName>
</protein>
<proteinExistence type="predicted"/>
<evidence type="ECO:0000313" key="2">
    <source>
        <dbReference type="Proteomes" id="UP001642260"/>
    </source>
</evidence>
<comment type="caution">
    <text evidence="1">The sequence shown here is derived from an EMBL/GenBank/DDBJ whole genome shotgun (WGS) entry which is preliminary data.</text>
</comment>
<dbReference type="InterPro" id="IPR012675">
    <property type="entry name" value="Beta-grasp_dom_sf"/>
</dbReference>
<dbReference type="AlphaFoldDB" id="A0ABC8LRF3"/>
<reference evidence="1 2" key="1">
    <citation type="submission" date="2022-03" db="EMBL/GenBank/DDBJ databases">
        <authorList>
            <person name="Macdonald S."/>
            <person name="Ahmed S."/>
            <person name="Newling K."/>
        </authorList>
    </citation>
    <scope>NUCLEOTIDE SEQUENCE [LARGE SCALE GENOMIC DNA]</scope>
</reference>
<organism evidence="1 2">
    <name type="scientific">Eruca vesicaria subsp. sativa</name>
    <name type="common">Garden rocket</name>
    <name type="synonym">Eruca sativa</name>
    <dbReference type="NCBI Taxonomy" id="29727"/>
    <lineage>
        <taxon>Eukaryota</taxon>
        <taxon>Viridiplantae</taxon>
        <taxon>Streptophyta</taxon>
        <taxon>Embryophyta</taxon>
        <taxon>Tracheophyta</taxon>
        <taxon>Spermatophyta</taxon>
        <taxon>Magnoliopsida</taxon>
        <taxon>eudicotyledons</taxon>
        <taxon>Gunneridae</taxon>
        <taxon>Pentapetalae</taxon>
        <taxon>rosids</taxon>
        <taxon>malvids</taxon>
        <taxon>Brassicales</taxon>
        <taxon>Brassicaceae</taxon>
        <taxon>Brassiceae</taxon>
        <taxon>Eruca</taxon>
    </lineage>
</organism>
<dbReference type="EMBL" id="CAKOAT010708486">
    <property type="protein sequence ID" value="CAH8386347.1"/>
    <property type="molecule type" value="Genomic_DNA"/>
</dbReference>
<sequence length="92" mass="10718">MKRYEVSRVYKRWRPTLNVVLDSLLIMILQGFQTVDQELQKIHKDILKHMKEAVIASEAKQQVVMELEVKGSVIVELKLELALAEKEQAKRS</sequence>
<keyword evidence="2" id="KW-1185">Reference proteome</keyword>
<accession>A0ABC8LRF3</accession>
<dbReference type="Proteomes" id="UP001642260">
    <property type="component" value="Unassembled WGS sequence"/>
</dbReference>
<gene>
    <name evidence="1" type="ORF">ERUC_LOCUS38830</name>
</gene>
<name>A0ABC8LRF3_ERUVS</name>